<evidence type="ECO:0000313" key="2">
    <source>
        <dbReference type="EMBL" id="MCM8569514.1"/>
    </source>
</evidence>
<evidence type="ECO:0000256" key="1">
    <source>
        <dbReference type="SAM" id="SignalP"/>
    </source>
</evidence>
<protein>
    <recommendedName>
        <fullName evidence="4">Adhesin domain-containing protein</fullName>
    </recommendedName>
</protein>
<comment type="caution">
    <text evidence="2">The sequence shown here is derived from an EMBL/GenBank/DDBJ whole genome shotgun (WGS) entry which is preliminary data.</text>
</comment>
<dbReference type="EMBL" id="JAMSCK010000003">
    <property type="protein sequence ID" value="MCM8569514.1"/>
    <property type="molecule type" value="Genomic_DNA"/>
</dbReference>
<gene>
    <name evidence="2" type="ORF">NE848_08990</name>
</gene>
<feature type="chain" id="PRO_5045484235" description="Adhesin domain-containing protein" evidence="1">
    <location>
        <begin position="20"/>
        <end position="206"/>
    </location>
</feature>
<reference evidence="2" key="1">
    <citation type="submission" date="2022-06" db="EMBL/GenBank/DDBJ databases">
        <title>Gramella sediminis sp. nov., isolated from deep-sea sediment of the Indian Ocean.</title>
        <authorList>
            <person name="Yang L."/>
        </authorList>
    </citation>
    <scope>NUCLEOTIDE SEQUENCE</scope>
    <source>
        <strain evidence="2">HMD3159</strain>
    </source>
</reference>
<keyword evidence="3" id="KW-1185">Reference proteome</keyword>
<feature type="signal peptide" evidence="1">
    <location>
        <begin position="1"/>
        <end position="19"/>
    </location>
</feature>
<evidence type="ECO:0000313" key="3">
    <source>
        <dbReference type="Proteomes" id="UP001155077"/>
    </source>
</evidence>
<dbReference type="RefSeq" id="WP_252112654.1">
    <property type="nucleotide sequence ID" value="NZ_JAMSCK010000003.1"/>
</dbReference>
<keyword evidence="1" id="KW-0732">Signal</keyword>
<name>A0ABT0Z1U4_9FLAO</name>
<organism evidence="2 3">
    <name type="scientific">Gramella jeungdoensis</name>
    <dbReference type="NCBI Taxonomy" id="708091"/>
    <lineage>
        <taxon>Bacteria</taxon>
        <taxon>Pseudomonadati</taxon>
        <taxon>Bacteroidota</taxon>
        <taxon>Flavobacteriia</taxon>
        <taxon>Flavobacteriales</taxon>
        <taxon>Flavobacteriaceae</taxon>
        <taxon>Christiangramia</taxon>
    </lineage>
</organism>
<dbReference type="Proteomes" id="UP001155077">
    <property type="component" value="Unassembled WGS sequence"/>
</dbReference>
<evidence type="ECO:0008006" key="4">
    <source>
        <dbReference type="Google" id="ProtNLM"/>
    </source>
</evidence>
<sequence>MNRICIFLLVLMISCPLIAQRDTKELIDAQKIRTIRIDTDEVFRIRISTTNKPTISIQTHSEGEYYDEIILDTSIRDGEFRLSTRYPEILTGGYDKLSAHKVFSLEIQLEVPIGMEIIINSNLASVIAHGDYKSVYADLKQGYCHLLAFSGSAVINTYSGDILVETASGMIEANTRNGKLKIPQFLPGRNPLRLTSIDGDIQVRKN</sequence>
<proteinExistence type="predicted"/>
<accession>A0ABT0Z1U4</accession>
<dbReference type="PROSITE" id="PS51257">
    <property type="entry name" value="PROKAR_LIPOPROTEIN"/>
    <property type="match status" value="1"/>
</dbReference>